<dbReference type="PANTHER" id="PTHR24220:SF86">
    <property type="entry name" value="ABC TRANSPORTER ABCH.1"/>
    <property type="match status" value="1"/>
</dbReference>
<dbReference type="PROSITE" id="PS50893">
    <property type="entry name" value="ABC_TRANSPORTER_2"/>
    <property type="match status" value="1"/>
</dbReference>
<accession>A0AB39BI34</accession>
<evidence type="ECO:0000256" key="3">
    <source>
        <dbReference type="ARBA" id="ARBA00022840"/>
    </source>
</evidence>
<name>A0AB39BI34_9MICO</name>
<dbReference type="AlphaFoldDB" id="A0AB39BI34"/>
<dbReference type="SMART" id="SM00382">
    <property type="entry name" value="AAA"/>
    <property type="match status" value="1"/>
</dbReference>
<dbReference type="Gene3D" id="3.40.50.300">
    <property type="entry name" value="P-loop containing nucleotide triphosphate hydrolases"/>
    <property type="match status" value="1"/>
</dbReference>
<dbReference type="CDD" id="cd03255">
    <property type="entry name" value="ABC_MJ0796_LolCDE_FtsE"/>
    <property type="match status" value="1"/>
</dbReference>
<dbReference type="InterPro" id="IPR003593">
    <property type="entry name" value="AAA+_ATPase"/>
</dbReference>
<dbReference type="InterPro" id="IPR003439">
    <property type="entry name" value="ABC_transporter-like_ATP-bd"/>
</dbReference>
<dbReference type="InterPro" id="IPR027417">
    <property type="entry name" value="P-loop_NTPase"/>
</dbReference>
<gene>
    <name evidence="6" type="ORF">ABFY20_02720</name>
</gene>
<keyword evidence="3 6" id="KW-0067">ATP-binding</keyword>
<dbReference type="GO" id="GO:0022857">
    <property type="term" value="F:transmembrane transporter activity"/>
    <property type="evidence" value="ECO:0007669"/>
    <property type="project" value="UniProtKB-ARBA"/>
</dbReference>
<dbReference type="InterPro" id="IPR017871">
    <property type="entry name" value="ABC_transporter-like_CS"/>
</dbReference>
<evidence type="ECO:0000313" key="6">
    <source>
        <dbReference type="EMBL" id="XDI06031.1"/>
    </source>
</evidence>
<dbReference type="InterPro" id="IPR017911">
    <property type="entry name" value="MacB-like_ATP-bd"/>
</dbReference>
<dbReference type="GO" id="GO:0098796">
    <property type="term" value="C:membrane protein complex"/>
    <property type="evidence" value="ECO:0007669"/>
    <property type="project" value="UniProtKB-ARBA"/>
</dbReference>
<evidence type="ECO:0000259" key="5">
    <source>
        <dbReference type="PROSITE" id="PS50893"/>
    </source>
</evidence>
<evidence type="ECO:0000256" key="2">
    <source>
        <dbReference type="ARBA" id="ARBA00022741"/>
    </source>
</evidence>
<evidence type="ECO:0000256" key="1">
    <source>
        <dbReference type="ARBA" id="ARBA00022448"/>
    </source>
</evidence>
<dbReference type="RefSeq" id="WP_368498419.1">
    <property type="nucleotide sequence ID" value="NZ_CP162511.1"/>
</dbReference>
<protein>
    <submittedName>
        <fullName evidence="6">ABC transporter ATP-binding protein</fullName>
    </submittedName>
</protein>
<keyword evidence="1" id="KW-0813">Transport</keyword>
<dbReference type="GO" id="GO:0016887">
    <property type="term" value="F:ATP hydrolysis activity"/>
    <property type="evidence" value="ECO:0007669"/>
    <property type="project" value="InterPro"/>
</dbReference>
<dbReference type="InterPro" id="IPR015854">
    <property type="entry name" value="ABC_transpr_LolD-like"/>
</dbReference>
<dbReference type="PROSITE" id="PS00211">
    <property type="entry name" value="ABC_TRANSPORTER_1"/>
    <property type="match status" value="1"/>
</dbReference>
<dbReference type="Pfam" id="PF00005">
    <property type="entry name" value="ABC_tran"/>
    <property type="match status" value="1"/>
</dbReference>
<dbReference type="SUPFAM" id="SSF52540">
    <property type="entry name" value="P-loop containing nucleoside triphosphate hydrolases"/>
    <property type="match status" value="1"/>
</dbReference>
<dbReference type="GO" id="GO:0005524">
    <property type="term" value="F:ATP binding"/>
    <property type="evidence" value="ECO:0007669"/>
    <property type="project" value="UniProtKB-KW"/>
</dbReference>
<sequence>MTTVTERRMPLEEYRTPVIELAAARKVYRSGAIEFEALRGVDLQIGEGEYVAIMGPSGSGKSTLMNILGCLDTLTAGHYRLAGHDVDDLAEAELAEIRNTEIGFVFQQFNLLPALEAWRNVELPLIYAGVPAAERRRRAERALERVGLGSRLANKPGELSGGQQQRVAVARALVAEPTMILADEPTGNLDSVSTADVLGLFDELNELGRTIVLITHELEVAERARRIVWVRDGEIRSDGPAREGGGDGGAAAGGPARAGSAGAA</sequence>
<feature type="region of interest" description="Disordered" evidence="4">
    <location>
        <begin position="236"/>
        <end position="264"/>
    </location>
</feature>
<feature type="compositionally biased region" description="Basic and acidic residues" evidence="4">
    <location>
        <begin position="236"/>
        <end position="245"/>
    </location>
</feature>
<keyword evidence="2" id="KW-0547">Nucleotide-binding</keyword>
<feature type="domain" description="ABC transporter" evidence="5">
    <location>
        <begin position="22"/>
        <end position="257"/>
    </location>
</feature>
<dbReference type="EMBL" id="CP162511">
    <property type="protein sequence ID" value="XDI06031.1"/>
    <property type="molecule type" value="Genomic_DNA"/>
</dbReference>
<reference evidence="6" key="1">
    <citation type="submission" date="2024-05" db="EMBL/GenBank/DDBJ databases">
        <title>Herbiconiux sp. A18JL235.</title>
        <authorList>
            <person name="Zhang G."/>
        </authorList>
    </citation>
    <scope>NUCLEOTIDE SEQUENCE</scope>
    <source>
        <strain evidence="6">A18JL235</strain>
    </source>
</reference>
<evidence type="ECO:0000256" key="4">
    <source>
        <dbReference type="SAM" id="MobiDB-lite"/>
    </source>
</evidence>
<proteinExistence type="predicted"/>
<dbReference type="FunFam" id="3.40.50.300:FF:000032">
    <property type="entry name" value="Export ABC transporter ATP-binding protein"/>
    <property type="match status" value="1"/>
</dbReference>
<organism evidence="6">
    <name type="scientific">Herbiconiux sp. A18JL235</name>
    <dbReference type="NCBI Taxonomy" id="3152363"/>
    <lineage>
        <taxon>Bacteria</taxon>
        <taxon>Bacillati</taxon>
        <taxon>Actinomycetota</taxon>
        <taxon>Actinomycetes</taxon>
        <taxon>Micrococcales</taxon>
        <taxon>Microbacteriaceae</taxon>
        <taxon>Herbiconiux</taxon>
    </lineage>
</organism>
<dbReference type="PANTHER" id="PTHR24220">
    <property type="entry name" value="IMPORT ATP-BINDING PROTEIN"/>
    <property type="match status" value="1"/>
</dbReference>
<dbReference type="GO" id="GO:0005886">
    <property type="term" value="C:plasma membrane"/>
    <property type="evidence" value="ECO:0007669"/>
    <property type="project" value="TreeGrafter"/>
</dbReference>
<feature type="compositionally biased region" description="Low complexity" evidence="4">
    <location>
        <begin position="253"/>
        <end position="264"/>
    </location>
</feature>